<dbReference type="OrthoDB" id="9814303at2"/>
<keyword evidence="4" id="KW-1003">Cell membrane</keyword>
<dbReference type="CDD" id="cd17320">
    <property type="entry name" value="MFS_MdfA_MDR_like"/>
    <property type="match status" value="1"/>
</dbReference>
<evidence type="ECO:0000256" key="5">
    <source>
        <dbReference type="ARBA" id="ARBA00022692"/>
    </source>
</evidence>
<evidence type="ECO:0000256" key="2">
    <source>
        <dbReference type="ARBA" id="ARBA00006236"/>
    </source>
</evidence>
<dbReference type="InterPro" id="IPR004812">
    <property type="entry name" value="Efflux_drug-R_Bcr/CmlA"/>
</dbReference>
<name>A0A1B9N9K9_9MICO</name>
<dbReference type="SUPFAM" id="SSF103473">
    <property type="entry name" value="MFS general substrate transporter"/>
    <property type="match status" value="1"/>
</dbReference>
<keyword evidence="3" id="KW-0813">Transport</keyword>
<reference evidence="8 9" key="1">
    <citation type="submission" date="2016-05" db="EMBL/GenBank/DDBJ databases">
        <authorList>
            <person name="Lavstsen T."/>
            <person name="Jespersen J.S."/>
        </authorList>
    </citation>
    <scope>NUCLEOTIDE SEQUENCE [LARGE SCALE GENOMIC DNA]</scope>
    <source>
        <strain evidence="8 9">YLB-01</strain>
    </source>
</reference>
<dbReference type="EMBL" id="LXMD01000025">
    <property type="protein sequence ID" value="OCG73301.1"/>
    <property type="molecule type" value="Genomic_DNA"/>
</dbReference>
<dbReference type="Gene3D" id="1.20.1720.10">
    <property type="entry name" value="Multidrug resistance protein D"/>
    <property type="match status" value="1"/>
</dbReference>
<organism evidence="8 9">
    <name type="scientific">Microbacterium sediminis</name>
    <dbReference type="NCBI Taxonomy" id="904291"/>
    <lineage>
        <taxon>Bacteria</taxon>
        <taxon>Bacillati</taxon>
        <taxon>Actinomycetota</taxon>
        <taxon>Actinomycetes</taxon>
        <taxon>Micrococcales</taxon>
        <taxon>Microbacteriaceae</taxon>
        <taxon>Microbacterium</taxon>
    </lineage>
</organism>
<gene>
    <name evidence="8" type="ORF">A7J15_08375</name>
</gene>
<dbReference type="RefSeq" id="WP_067026894.1">
    <property type="nucleotide sequence ID" value="NZ_CP038256.1"/>
</dbReference>
<dbReference type="GO" id="GO:0042910">
    <property type="term" value="F:xenobiotic transmembrane transporter activity"/>
    <property type="evidence" value="ECO:0007669"/>
    <property type="project" value="InterPro"/>
</dbReference>
<dbReference type="Proteomes" id="UP000093355">
    <property type="component" value="Unassembled WGS sequence"/>
</dbReference>
<comment type="similarity">
    <text evidence="2">Belongs to the major facilitator superfamily. Bcr/CmlA family.</text>
</comment>
<dbReference type="Pfam" id="PF07690">
    <property type="entry name" value="MFS_1"/>
    <property type="match status" value="1"/>
</dbReference>
<dbReference type="PANTHER" id="PTHR23502:SF132">
    <property type="entry name" value="POLYAMINE TRANSPORTER 2-RELATED"/>
    <property type="match status" value="1"/>
</dbReference>
<dbReference type="NCBIfam" id="TIGR00710">
    <property type="entry name" value="efflux_Bcr_CflA"/>
    <property type="match status" value="1"/>
</dbReference>
<protein>
    <submittedName>
        <fullName evidence="8">Uncharacterized protein</fullName>
    </submittedName>
</protein>
<dbReference type="GO" id="GO:0005886">
    <property type="term" value="C:plasma membrane"/>
    <property type="evidence" value="ECO:0007669"/>
    <property type="project" value="UniProtKB-SubCell"/>
</dbReference>
<keyword evidence="6" id="KW-1133">Transmembrane helix</keyword>
<keyword evidence="9" id="KW-1185">Reference proteome</keyword>
<dbReference type="PANTHER" id="PTHR23502">
    <property type="entry name" value="MAJOR FACILITATOR SUPERFAMILY"/>
    <property type="match status" value="1"/>
</dbReference>
<dbReference type="STRING" id="904291.A7J15_08375"/>
<evidence type="ECO:0000256" key="1">
    <source>
        <dbReference type="ARBA" id="ARBA00004651"/>
    </source>
</evidence>
<accession>A0A1B9N9K9</accession>
<comment type="caution">
    <text evidence="8">The sequence shown here is derived from an EMBL/GenBank/DDBJ whole genome shotgun (WGS) entry which is preliminary data.</text>
</comment>
<evidence type="ECO:0000313" key="9">
    <source>
        <dbReference type="Proteomes" id="UP000093355"/>
    </source>
</evidence>
<evidence type="ECO:0000256" key="6">
    <source>
        <dbReference type="ARBA" id="ARBA00022989"/>
    </source>
</evidence>
<dbReference type="InterPro" id="IPR005829">
    <property type="entry name" value="Sugar_transporter_CS"/>
</dbReference>
<evidence type="ECO:0000256" key="7">
    <source>
        <dbReference type="ARBA" id="ARBA00023136"/>
    </source>
</evidence>
<proteinExistence type="inferred from homology"/>
<dbReference type="AlphaFoldDB" id="A0A1B9N9K9"/>
<dbReference type="InterPro" id="IPR011701">
    <property type="entry name" value="MFS"/>
</dbReference>
<dbReference type="InterPro" id="IPR036259">
    <property type="entry name" value="MFS_trans_sf"/>
</dbReference>
<evidence type="ECO:0000256" key="3">
    <source>
        <dbReference type="ARBA" id="ARBA00022448"/>
    </source>
</evidence>
<sequence length="408" mass="41150">MTPASADGPGAATRPGLTPGLIAALGFVGMAGAVSTDLYLPSFPSLQADLGITEAAVQLTLTAFLIGAAGGQFAVGTVSDALGRRRTLVIALGLFSLVGFAASAAPTIEWLIALRLLQGLTGSVGAALARAIVADLEQGERAARGISILIAMMGLGPVFGSPLGAVLTQWGGWRLALVGLATVATAMFVVALLCIPESLPRERRHPARIGALLRNLGLLARDGAFLGFALAYALSYGAMMVYFGSSSFVVQRVLGESTLVYSLTFVASSIAFVLGGLLNGRLVRRHGAHAMIRIGQGLSLVSALALVAITLAGGLSLWAWIVLTCVFEAGCAMGMSNGSALTLRRAAIAAGAGSAALGLFQFGVAAVVSPIGGLWGSGTALPTVIGMAGVTLLAIAAAAVGRALERRA</sequence>
<dbReference type="GO" id="GO:1990961">
    <property type="term" value="P:xenobiotic detoxification by transmembrane export across the plasma membrane"/>
    <property type="evidence" value="ECO:0007669"/>
    <property type="project" value="InterPro"/>
</dbReference>
<dbReference type="InterPro" id="IPR020846">
    <property type="entry name" value="MFS_dom"/>
</dbReference>
<comment type="subcellular location">
    <subcellularLocation>
        <location evidence="1">Cell membrane</location>
        <topology evidence="1">Multi-pass membrane protein</topology>
    </subcellularLocation>
</comment>
<evidence type="ECO:0000256" key="4">
    <source>
        <dbReference type="ARBA" id="ARBA00022475"/>
    </source>
</evidence>
<dbReference type="PROSITE" id="PS00216">
    <property type="entry name" value="SUGAR_TRANSPORT_1"/>
    <property type="match status" value="1"/>
</dbReference>
<keyword evidence="7" id="KW-0472">Membrane</keyword>
<evidence type="ECO:0000313" key="8">
    <source>
        <dbReference type="EMBL" id="OCG73301.1"/>
    </source>
</evidence>
<keyword evidence="5" id="KW-0812">Transmembrane</keyword>
<dbReference type="PROSITE" id="PS50850">
    <property type="entry name" value="MFS"/>
    <property type="match status" value="1"/>
</dbReference>